<proteinExistence type="predicted"/>
<dbReference type="InterPro" id="IPR027417">
    <property type="entry name" value="P-loop_NTPase"/>
</dbReference>
<evidence type="ECO:0000313" key="5">
    <source>
        <dbReference type="Proteomes" id="UP001595698"/>
    </source>
</evidence>
<dbReference type="InterPro" id="IPR003593">
    <property type="entry name" value="AAA+_ATPase"/>
</dbReference>
<reference evidence="5" key="1">
    <citation type="journal article" date="2019" name="Int. J. Syst. Evol. Microbiol.">
        <title>The Global Catalogue of Microorganisms (GCM) 10K type strain sequencing project: providing services to taxonomists for standard genome sequencing and annotation.</title>
        <authorList>
            <consortium name="The Broad Institute Genomics Platform"/>
            <consortium name="The Broad Institute Genome Sequencing Center for Infectious Disease"/>
            <person name="Wu L."/>
            <person name="Ma J."/>
        </authorList>
    </citation>
    <scope>NUCLEOTIDE SEQUENCE [LARGE SCALE GENOMIC DNA]</scope>
    <source>
        <strain evidence="5">TBRC 7912</strain>
    </source>
</reference>
<comment type="caution">
    <text evidence="4">The sequence shown here is derived from an EMBL/GenBank/DDBJ whole genome shotgun (WGS) entry which is preliminary data.</text>
</comment>
<evidence type="ECO:0000259" key="3">
    <source>
        <dbReference type="PROSITE" id="PS50893"/>
    </source>
</evidence>
<name>A0ABV8EY36_9ACTN</name>
<evidence type="ECO:0000256" key="1">
    <source>
        <dbReference type="ARBA" id="ARBA00022741"/>
    </source>
</evidence>
<dbReference type="CDD" id="cd03214">
    <property type="entry name" value="ABC_Iron-Siderophores_B12_Hemin"/>
    <property type="match status" value="1"/>
</dbReference>
<dbReference type="InterPro" id="IPR003439">
    <property type="entry name" value="ABC_transporter-like_ATP-bd"/>
</dbReference>
<sequence>MRVEVTGLNLPLGGVEGVALRVEPGEFVGLIGPNGSGKSTLLRALYRALRPDDGTVLVGGDDVWRALTARESAGRISVVAQHGGDGFDFTVAELVATGRTPHRTSPSADREIVTAALERVGMTGMAERLYSTLSGGERQRALLARAVAQRGALLVLDEPTNHLDVNAQFELLGLVRSLGVTTLAALHELNLAAAYCDRLYVLEAGRIVAHGSPGEVLTPALLAEVFGVRSHLGVNPLTGRPNLTFAPLKDTLKETGDPR</sequence>
<gene>
    <name evidence="4" type="ORF">ACFOYY_14285</name>
</gene>
<dbReference type="Pfam" id="PF00005">
    <property type="entry name" value="ABC_tran"/>
    <property type="match status" value="1"/>
</dbReference>
<dbReference type="RefSeq" id="WP_386190011.1">
    <property type="nucleotide sequence ID" value="NZ_JBHSBC010000012.1"/>
</dbReference>
<dbReference type="Proteomes" id="UP001595698">
    <property type="component" value="Unassembled WGS sequence"/>
</dbReference>
<keyword evidence="5" id="KW-1185">Reference proteome</keyword>
<dbReference type="SMART" id="SM00382">
    <property type="entry name" value="AAA"/>
    <property type="match status" value="1"/>
</dbReference>
<dbReference type="Gene3D" id="3.40.50.300">
    <property type="entry name" value="P-loop containing nucleotide triphosphate hydrolases"/>
    <property type="match status" value="1"/>
</dbReference>
<dbReference type="PROSITE" id="PS50893">
    <property type="entry name" value="ABC_TRANSPORTER_2"/>
    <property type="match status" value="1"/>
</dbReference>
<dbReference type="InterPro" id="IPR017871">
    <property type="entry name" value="ABC_transporter-like_CS"/>
</dbReference>
<evidence type="ECO:0000313" key="4">
    <source>
        <dbReference type="EMBL" id="MFC3981302.1"/>
    </source>
</evidence>
<dbReference type="PANTHER" id="PTHR42794:SF2">
    <property type="entry name" value="ABC TRANSPORTER ATP-BINDING PROTEIN"/>
    <property type="match status" value="1"/>
</dbReference>
<evidence type="ECO:0000256" key="2">
    <source>
        <dbReference type="ARBA" id="ARBA00022840"/>
    </source>
</evidence>
<dbReference type="EMBL" id="JBHSBC010000012">
    <property type="protein sequence ID" value="MFC3981302.1"/>
    <property type="molecule type" value="Genomic_DNA"/>
</dbReference>
<feature type="domain" description="ABC transporter" evidence="3">
    <location>
        <begin position="3"/>
        <end position="229"/>
    </location>
</feature>
<organism evidence="4 5">
    <name type="scientific">Streptosporangium jomthongense</name>
    <dbReference type="NCBI Taxonomy" id="1193683"/>
    <lineage>
        <taxon>Bacteria</taxon>
        <taxon>Bacillati</taxon>
        <taxon>Actinomycetota</taxon>
        <taxon>Actinomycetes</taxon>
        <taxon>Streptosporangiales</taxon>
        <taxon>Streptosporangiaceae</taxon>
        <taxon>Streptosporangium</taxon>
    </lineage>
</organism>
<keyword evidence="2 4" id="KW-0067">ATP-binding</keyword>
<dbReference type="GO" id="GO:0005524">
    <property type="term" value="F:ATP binding"/>
    <property type="evidence" value="ECO:0007669"/>
    <property type="project" value="UniProtKB-KW"/>
</dbReference>
<accession>A0ABV8EY36</accession>
<protein>
    <submittedName>
        <fullName evidence="4">ABC transporter ATP-binding protein</fullName>
    </submittedName>
</protein>
<dbReference type="PROSITE" id="PS00211">
    <property type="entry name" value="ABC_TRANSPORTER_1"/>
    <property type="match status" value="1"/>
</dbReference>
<dbReference type="PANTHER" id="PTHR42794">
    <property type="entry name" value="HEMIN IMPORT ATP-BINDING PROTEIN HMUV"/>
    <property type="match status" value="1"/>
</dbReference>
<keyword evidence="1" id="KW-0547">Nucleotide-binding</keyword>
<dbReference type="SUPFAM" id="SSF52540">
    <property type="entry name" value="P-loop containing nucleoside triphosphate hydrolases"/>
    <property type="match status" value="1"/>
</dbReference>